<keyword evidence="9 10" id="KW-0472">Membrane</keyword>
<evidence type="ECO:0000256" key="2">
    <source>
        <dbReference type="ARBA" id="ARBA00010072"/>
    </source>
</evidence>
<dbReference type="PANTHER" id="PTHR30614">
    <property type="entry name" value="MEMBRANE COMPONENT OF AMINO ACID ABC TRANSPORTER"/>
    <property type="match status" value="1"/>
</dbReference>
<dbReference type="InterPro" id="IPR043429">
    <property type="entry name" value="ArtM/GltK/GlnP/TcyL/YhdX-like"/>
</dbReference>
<dbReference type="Gene3D" id="1.10.3720.10">
    <property type="entry name" value="MetI-like"/>
    <property type="match status" value="1"/>
</dbReference>
<keyword evidence="4" id="KW-1003">Cell membrane</keyword>
<dbReference type="PANTHER" id="PTHR30614:SF47">
    <property type="entry name" value="ABC TRANSPORTER PERMEASE"/>
    <property type="match status" value="1"/>
</dbReference>
<evidence type="ECO:0000313" key="13">
    <source>
        <dbReference type="Proteomes" id="UP000044377"/>
    </source>
</evidence>
<evidence type="ECO:0000256" key="3">
    <source>
        <dbReference type="ARBA" id="ARBA00022448"/>
    </source>
</evidence>
<dbReference type="Pfam" id="PF00528">
    <property type="entry name" value="BPD_transp_1"/>
    <property type="match status" value="1"/>
</dbReference>
<evidence type="ECO:0000256" key="1">
    <source>
        <dbReference type="ARBA" id="ARBA00004429"/>
    </source>
</evidence>
<reference evidence="13" key="1">
    <citation type="submission" date="2015-01" db="EMBL/GenBank/DDBJ databases">
        <authorList>
            <person name="Paterson Steve"/>
        </authorList>
    </citation>
    <scope>NUCLEOTIDE SEQUENCE [LARGE SCALE GENOMIC DNA]</scope>
    <source>
        <strain evidence="13">OBR1</strain>
    </source>
</reference>
<dbReference type="InterPro" id="IPR035906">
    <property type="entry name" value="MetI-like_sf"/>
</dbReference>
<feature type="transmembrane region" description="Helical" evidence="10">
    <location>
        <begin position="106"/>
        <end position="131"/>
    </location>
</feature>
<dbReference type="GO" id="GO:0022857">
    <property type="term" value="F:transmembrane transporter activity"/>
    <property type="evidence" value="ECO:0007669"/>
    <property type="project" value="InterPro"/>
</dbReference>
<keyword evidence="6 10" id="KW-0812">Transmembrane</keyword>
<feature type="transmembrane region" description="Helical" evidence="10">
    <location>
        <begin position="24"/>
        <end position="53"/>
    </location>
</feature>
<keyword evidence="5" id="KW-0997">Cell inner membrane</keyword>
<protein>
    <submittedName>
        <fullName evidence="12">Glutamate Aspartate transport system permease protein GltJ (TC 3.A.1.3.4)</fullName>
    </submittedName>
</protein>
<dbReference type="CDD" id="cd06261">
    <property type="entry name" value="TM_PBP2"/>
    <property type="match status" value="1"/>
</dbReference>
<evidence type="ECO:0000256" key="5">
    <source>
        <dbReference type="ARBA" id="ARBA00022519"/>
    </source>
</evidence>
<dbReference type="InterPro" id="IPR010065">
    <property type="entry name" value="AA_ABC_transptr_permease_3TM"/>
</dbReference>
<evidence type="ECO:0000313" key="12">
    <source>
        <dbReference type="EMBL" id="CPR15517.1"/>
    </source>
</evidence>
<dbReference type="GO" id="GO:0006865">
    <property type="term" value="P:amino acid transport"/>
    <property type="evidence" value="ECO:0007669"/>
    <property type="project" value="UniProtKB-KW"/>
</dbReference>
<dbReference type="EMBL" id="CGIG01000001">
    <property type="protein sequence ID" value="CPR15517.1"/>
    <property type="molecule type" value="Genomic_DNA"/>
</dbReference>
<accession>A0A0G4JT79</accession>
<evidence type="ECO:0000256" key="7">
    <source>
        <dbReference type="ARBA" id="ARBA00022970"/>
    </source>
</evidence>
<name>A0A0G4JT79_9GAMM</name>
<dbReference type="Proteomes" id="UP000044377">
    <property type="component" value="Unassembled WGS sequence"/>
</dbReference>
<proteinExistence type="inferred from homology"/>
<gene>
    <name evidence="12" type="ORF">BN1221_01558</name>
</gene>
<comment type="similarity">
    <text evidence="2">Belongs to the binding-protein-dependent transport system permease family. HisMQ subfamily.</text>
</comment>
<dbReference type="AlphaFoldDB" id="A0A0G4JT79"/>
<evidence type="ECO:0000256" key="10">
    <source>
        <dbReference type="RuleBase" id="RU363032"/>
    </source>
</evidence>
<dbReference type="InterPro" id="IPR000515">
    <property type="entry name" value="MetI-like"/>
</dbReference>
<keyword evidence="3 10" id="KW-0813">Transport</keyword>
<sequence length="251" mass="28363">MMKLTDTAWRYVETWLLAPHYLSWLWQGFLVTLWISLCTVILATALGFLLAAARDSQLRLLRWPVIAYSSLFRNTPLLIQLFFWYFGAGQLFPSAMMQWLNTPHDFTLPGVNVAWPSFEFLAGLWGLTLYSSAFIAEEIRAGIGGVARGQKFAALALGLTGWQSMRYVVLPQALRIALPPLLGQYMNVIKNSSLTMAIGVAELSYASRQVETETLRTFQAFGVATVLYIAIIALMEGWGMWRQQRRLVGER</sequence>
<feature type="domain" description="ABC transmembrane type-1" evidence="11">
    <location>
        <begin position="29"/>
        <end position="236"/>
    </location>
</feature>
<evidence type="ECO:0000256" key="6">
    <source>
        <dbReference type="ARBA" id="ARBA00022692"/>
    </source>
</evidence>
<evidence type="ECO:0000256" key="8">
    <source>
        <dbReference type="ARBA" id="ARBA00022989"/>
    </source>
</evidence>
<keyword evidence="7" id="KW-0029">Amino-acid transport</keyword>
<feature type="transmembrane region" description="Helical" evidence="10">
    <location>
        <begin position="218"/>
        <end position="241"/>
    </location>
</feature>
<evidence type="ECO:0000259" key="11">
    <source>
        <dbReference type="PROSITE" id="PS50928"/>
    </source>
</evidence>
<organism evidence="12 13">
    <name type="scientific">Brenneria goodwinii</name>
    <dbReference type="NCBI Taxonomy" id="1109412"/>
    <lineage>
        <taxon>Bacteria</taxon>
        <taxon>Pseudomonadati</taxon>
        <taxon>Pseudomonadota</taxon>
        <taxon>Gammaproteobacteria</taxon>
        <taxon>Enterobacterales</taxon>
        <taxon>Pectobacteriaceae</taxon>
        <taxon>Brenneria</taxon>
    </lineage>
</organism>
<keyword evidence="8 10" id="KW-1133">Transmembrane helix</keyword>
<keyword evidence="13" id="KW-1185">Reference proteome</keyword>
<dbReference type="STRING" id="1109412.BN1221_01558"/>
<evidence type="ECO:0000256" key="4">
    <source>
        <dbReference type="ARBA" id="ARBA00022475"/>
    </source>
</evidence>
<comment type="subcellular location">
    <subcellularLocation>
        <location evidence="1">Cell inner membrane</location>
        <topology evidence="1">Multi-pass membrane protein</topology>
    </subcellularLocation>
    <subcellularLocation>
        <location evidence="10">Cell membrane</location>
        <topology evidence="10">Multi-pass membrane protein</topology>
    </subcellularLocation>
</comment>
<dbReference type="PROSITE" id="PS50928">
    <property type="entry name" value="ABC_TM1"/>
    <property type="match status" value="1"/>
</dbReference>
<dbReference type="GO" id="GO:0043190">
    <property type="term" value="C:ATP-binding cassette (ABC) transporter complex"/>
    <property type="evidence" value="ECO:0007669"/>
    <property type="project" value="InterPro"/>
</dbReference>
<feature type="transmembrane region" description="Helical" evidence="10">
    <location>
        <begin position="65"/>
        <end position="86"/>
    </location>
</feature>
<dbReference type="NCBIfam" id="TIGR01726">
    <property type="entry name" value="HEQRo_perm_3TM"/>
    <property type="match status" value="1"/>
</dbReference>
<dbReference type="SUPFAM" id="SSF161098">
    <property type="entry name" value="MetI-like"/>
    <property type="match status" value="1"/>
</dbReference>
<evidence type="ECO:0000256" key="9">
    <source>
        <dbReference type="ARBA" id="ARBA00023136"/>
    </source>
</evidence>